<dbReference type="InterPro" id="IPR002123">
    <property type="entry name" value="Plipid/glycerol_acylTrfase"/>
</dbReference>
<dbReference type="GO" id="GO:0008654">
    <property type="term" value="P:phospholipid biosynthetic process"/>
    <property type="evidence" value="ECO:0007669"/>
    <property type="project" value="UniProtKB-KW"/>
</dbReference>
<evidence type="ECO:0000256" key="7">
    <source>
        <dbReference type="ARBA" id="ARBA00022837"/>
    </source>
</evidence>
<dbReference type="GO" id="GO:0005783">
    <property type="term" value="C:endoplasmic reticulum"/>
    <property type="evidence" value="ECO:0007669"/>
    <property type="project" value="TreeGrafter"/>
</dbReference>
<reference evidence="18" key="1">
    <citation type="journal article" date="2023" name="Commun. Biol.">
        <title>Genome analysis of Parmales, the sister group of diatoms, reveals the evolutionary specialization of diatoms from phago-mixotrophs to photoautotrophs.</title>
        <authorList>
            <person name="Ban H."/>
            <person name="Sato S."/>
            <person name="Yoshikawa S."/>
            <person name="Yamada K."/>
            <person name="Nakamura Y."/>
            <person name="Ichinomiya M."/>
            <person name="Sato N."/>
            <person name="Blanc-Mathieu R."/>
            <person name="Endo H."/>
            <person name="Kuwata A."/>
            <person name="Ogata H."/>
        </authorList>
    </citation>
    <scope>NUCLEOTIDE SEQUENCE [LARGE SCALE GENOMIC DNA]</scope>
    <source>
        <strain evidence="18">NIES 3699</strain>
    </source>
</reference>
<keyword evidence="10 15" id="KW-0472">Membrane</keyword>
<dbReference type="InterPro" id="IPR045252">
    <property type="entry name" value="LPCAT1-like"/>
</dbReference>
<evidence type="ECO:0000256" key="8">
    <source>
        <dbReference type="ARBA" id="ARBA00022989"/>
    </source>
</evidence>
<dbReference type="Pfam" id="PF01553">
    <property type="entry name" value="Acyltransferase"/>
    <property type="match status" value="1"/>
</dbReference>
<dbReference type="Gene3D" id="1.10.238.10">
    <property type="entry name" value="EF-hand"/>
    <property type="match status" value="1"/>
</dbReference>
<comment type="subcellular location">
    <subcellularLocation>
        <location evidence="1">Membrane</location>
    </subcellularLocation>
</comment>
<feature type="compositionally biased region" description="Basic and acidic residues" evidence="14">
    <location>
        <begin position="539"/>
        <end position="552"/>
    </location>
</feature>
<dbReference type="InterPro" id="IPR011992">
    <property type="entry name" value="EF-hand-dom_pair"/>
</dbReference>
<dbReference type="SMART" id="SM00563">
    <property type="entry name" value="PlsC"/>
    <property type="match status" value="1"/>
</dbReference>
<evidence type="ECO:0000256" key="10">
    <source>
        <dbReference type="ARBA" id="ARBA00023136"/>
    </source>
</evidence>
<accession>A0A9W7EU44</accession>
<dbReference type="InterPro" id="IPR002048">
    <property type="entry name" value="EF_hand_dom"/>
</dbReference>
<evidence type="ECO:0000256" key="9">
    <source>
        <dbReference type="ARBA" id="ARBA00023098"/>
    </source>
</evidence>
<dbReference type="EMBL" id="BRXX01000108">
    <property type="protein sequence ID" value="GMH90722.1"/>
    <property type="molecule type" value="Genomic_DNA"/>
</dbReference>
<evidence type="ECO:0000256" key="4">
    <source>
        <dbReference type="ARBA" id="ARBA00022516"/>
    </source>
</evidence>
<dbReference type="PROSITE" id="PS50222">
    <property type="entry name" value="EF_HAND_2"/>
    <property type="match status" value="2"/>
</dbReference>
<feature type="region of interest" description="Disordered" evidence="14">
    <location>
        <begin position="539"/>
        <end position="558"/>
    </location>
</feature>
<evidence type="ECO:0000256" key="14">
    <source>
        <dbReference type="SAM" id="MobiDB-lite"/>
    </source>
</evidence>
<evidence type="ECO:0000313" key="18">
    <source>
        <dbReference type="Proteomes" id="UP001165160"/>
    </source>
</evidence>
<comment type="similarity">
    <text evidence="3">Belongs to the 1-acyl-sn-glycerol-3-phosphate acyltransferase family.</text>
</comment>
<feature type="compositionally biased region" description="Basic and acidic residues" evidence="14">
    <location>
        <begin position="607"/>
        <end position="636"/>
    </location>
</feature>
<dbReference type="GO" id="GO:0005509">
    <property type="term" value="F:calcium ion binding"/>
    <property type="evidence" value="ECO:0007669"/>
    <property type="project" value="InterPro"/>
</dbReference>
<evidence type="ECO:0000256" key="11">
    <source>
        <dbReference type="ARBA" id="ARBA00023209"/>
    </source>
</evidence>
<dbReference type="GO" id="GO:0016020">
    <property type="term" value="C:membrane"/>
    <property type="evidence" value="ECO:0007669"/>
    <property type="project" value="UniProtKB-SubCell"/>
</dbReference>
<dbReference type="PROSITE" id="PS00018">
    <property type="entry name" value="EF_HAND_1"/>
    <property type="match status" value="2"/>
</dbReference>
<dbReference type="GO" id="GO:0008374">
    <property type="term" value="F:O-acyltransferase activity"/>
    <property type="evidence" value="ECO:0007669"/>
    <property type="project" value="InterPro"/>
</dbReference>
<feature type="compositionally biased region" description="Basic and acidic residues" evidence="14">
    <location>
        <begin position="585"/>
        <end position="597"/>
    </location>
</feature>
<dbReference type="SUPFAM" id="SSF69593">
    <property type="entry name" value="Glycerol-3-phosphate (1)-acyltransferase"/>
    <property type="match status" value="1"/>
</dbReference>
<name>A0A9W7EU44_9STRA</name>
<dbReference type="PANTHER" id="PTHR23063">
    <property type="entry name" value="PHOSPHOLIPID ACYLTRANSFERASE"/>
    <property type="match status" value="1"/>
</dbReference>
<feature type="compositionally biased region" description="Acidic residues" evidence="14">
    <location>
        <begin position="700"/>
        <end position="710"/>
    </location>
</feature>
<protein>
    <recommendedName>
        <fullName evidence="16">EF-hand domain-containing protein</fullName>
    </recommendedName>
</protein>
<feature type="domain" description="EF-hand" evidence="16">
    <location>
        <begin position="393"/>
        <end position="428"/>
    </location>
</feature>
<evidence type="ECO:0000256" key="2">
    <source>
        <dbReference type="ARBA" id="ARBA00005074"/>
    </source>
</evidence>
<evidence type="ECO:0000256" key="6">
    <source>
        <dbReference type="ARBA" id="ARBA00022692"/>
    </source>
</evidence>
<feature type="compositionally biased region" description="Acidic residues" evidence="14">
    <location>
        <begin position="573"/>
        <end position="584"/>
    </location>
</feature>
<evidence type="ECO:0000313" key="17">
    <source>
        <dbReference type="EMBL" id="GMH90722.1"/>
    </source>
</evidence>
<dbReference type="PANTHER" id="PTHR23063:SF52">
    <property type="entry name" value="LYSOPHOSPHATIDYLCHOLINE ACYLTRANSFERASE"/>
    <property type="match status" value="1"/>
</dbReference>
<keyword evidence="12" id="KW-1208">Phospholipid metabolism</keyword>
<dbReference type="CDD" id="cd07991">
    <property type="entry name" value="LPLAT_LPCAT1-like"/>
    <property type="match status" value="1"/>
</dbReference>
<evidence type="ECO:0000256" key="1">
    <source>
        <dbReference type="ARBA" id="ARBA00004370"/>
    </source>
</evidence>
<feature type="region of interest" description="Disordered" evidence="14">
    <location>
        <begin position="573"/>
        <end position="710"/>
    </location>
</feature>
<gene>
    <name evidence="17" type="ORF">TrVE_jg5988</name>
</gene>
<evidence type="ECO:0000256" key="5">
    <source>
        <dbReference type="ARBA" id="ARBA00022679"/>
    </source>
</evidence>
<keyword evidence="11" id="KW-0594">Phospholipid biosynthesis</keyword>
<dbReference type="Proteomes" id="UP001165160">
    <property type="component" value="Unassembled WGS sequence"/>
</dbReference>
<keyword evidence="7" id="KW-0106">Calcium</keyword>
<dbReference type="AlphaFoldDB" id="A0A9W7EU44"/>
<dbReference type="SMART" id="SM00054">
    <property type="entry name" value="EFh"/>
    <property type="match status" value="3"/>
</dbReference>
<keyword evidence="8 15" id="KW-1133">Transmembrane helix</keyword>
<organism evidence="17 18">
    <name type="scientific">Triparma verrucosa</name>
    <dbReference type="NCBI Taxonomy" id="1606542"/>
    <lineage>
        <taxon>Eukaryota</taxon>
        <taxon>Sar</taxon>
        <taxon>Stramenopiles</taxon>
        <taxon>Ochrophyta</taxon>
        <taxon>Bolidophyceae</taxon>
        <taxon>Parmales</taxon>
        <taxon>Triparmaceae</taxon>
        <taxon>Triparma</taxon>
    </lineage>
</organism>
<sequence>MAEVKDDESELQSIVLDVDEPEAGDFSGLQKNRVTLPKTYDWAKNDLKDNDYEKAKFWFFLLSGLALVRLVCFVVILCLAGFIGFLAALGAPIEMDQPWPTWRTRVASPISFLARILLFTVGFHWIEVDDRQKTKGQVVVIAPHTGLMDSFFITWYFLPSPISKASVRNIPVFGSLCIALQTIFVERESSKEGPYSRKKVLETMQLRAKDERFPRMCIFPEGTTNNGGCLMEFKKGAFAPGEPITPILLTYPNEHYNCACSGRNGTDLSLVWCIFQFHNRMKATILDAYVPNEEEKADPNLFARNVRDFMAQELSLPTTEHSYPDLFLQMEGLKFPKQYFYDCNFQMVDVKSQFNLELPDCKVLLRRFADADRGQSGRIEMDDFVTLFHLQTYSKEYRERLFRFFDVDGTGSIEFREFLCAVSIVSEGATVENKLPLAFAFYDKGGRGMLSLTDLNRTFDDAKRLGVVEGDFALSDAVFSEFDKDGDGLLSYEEFSMFVMATEENSKFLDPAIAIVGDYLGMTFEAAKRKVAENEKVRKKTEAERSAREERRKKTITSQLSELEADGEEVELMVGQDEDEDKDVEEGSVKKEEEVKEMLATAPVVEKVPEQEPVVVKKEEKVEETVVEKDPEKQPEPEPENEPEQEPVVVKKEEKVEETVVEKDPEKQPEPEPEKEPEQEPVVVKEEEEGEETVAPVVKEEEDETDEKGN</sequence>
<feature type="compositionally biased region" description="Basic and acidic residues" evidence="14">
    <location>
        <begin position="649"/>
        <end position="678"/>
    </location>
</feature>
<feature type="domain" description="EF-hand" evidence="16">
    <location>
        <begin position="470"/>
        <end position="505"/>
    </location>
</feature>
<keyword evidence="18" id="KW-1185">Reference proteome</keyword>
<evidence type="ECO:0000259" key="16">
    <source>
        <dbReference type="PROSITE" id="PS50222"/>
    </source>
</evidence>
<feature type="transmembrane region" description="Helical" evidence="15">
    <location>
        <begin position="138"/>
        <end position="158"/>
    </location>
</feature>
<comment type="caution">
    <text evidence="17">The sequence shown here is derived from an EMBL/GenBank/DDBJ whole genome shotgun (WGS) entry which is preliminary data.</text>
</comment>
<evidence type="ECO:0000256" key="15">
    <source>
        <dbReference type="SAM" id="Phobius"/>
    </source>
</evidence>
<comment type="pathway">
    <text evidence="2">Lipid metabolism; phospholipid metabolism.</text>
</comment>
<dbReference type="SUPFAM" id="SSF47473">
    <property type="entry name" value="EF-hand"/>
    <property type="match status" value="1"/>
</dbReference>
<keyword evidence="4" id="KW-0444">Lipid biosynthesis</keyword>
<dbReference type="Pfam" id="PF13499">
    <property type="entry name" value="EF-hand_7"/>
    <property type="match status" value="1"/>
</dbReference>
<keyword evidence="9" id="KW-0443">Lipid metabolism</keyword>
<feature type="transmembrane region" description="Helical" evidence="15">
    <location>
        <begin position="57"/>
        <end position="86"/>
    </location>
</feature>
<keyword evidence="6 15" id="KW-0812">Transmembrane</keyword>
<evidence type="ECO:0000256" key="12">
    <source>
        <dbReference type="ARBA" id="ARBA00023264"/>
    </source>
</evidence>
<evidence type="ECO:0000256" key="13">
    <source>
        <dbReference type="ARBA" id="ARBA00023315"/>
    </source>
</evidence>
<dbReference type="InterPro" id="IPR018247">
    <property type="entry name" value="EF_Hand_1_Ca_BS"/>
</dbReference>
<proteinExistence type="inferred from homology"/>
<keyword evidence="5" id="KW-0808">Transferase</keyword>
<dbReference type="GO" id="GO:0042171">
    <property type="term" value="F:lysophosphatidic acid acyltransferase activity"/>
    <property type="evidence" value="ECO:0007669"/>
    <property type="project" value="TreeGrafter"/>
</dbReference>
<keyword evidence="13" id="KW-0012">Acyltransferase</keyword>
<evidence type="ECO:0000256" key="3">
    <source>
        <dbReference type="ARBA" id="ARBA00008655"/>
    </source>
</evidence>
<feature type="transmembrane region" description="Helical" evidence="15">
    <location>
        <begin position="106"/>
        <end position="126"/>
    </location>
</feature>